<dbReference type="InterPro" id="IPR050471">
    <property type="entry name" value="AB_hydrolase"/>
</dbReference>
<name>A0ABW4F7S1_9PSEU</name>
<dbReference type="Gene3D" id="3.40.50.1820">
    <property type="entry name" value="alpha/beta hydrolase"/>
    <property type="match status" value="1"/>
</dbReference>
<dbReference type="PANTHER" id="PTHR43433">
    <property type="entry name" value="HYDROLASE, ALPHA/BETA FOLD FAMILY PROTEIN"/>
    <property type="match status" value="1"/>
</dbReference>
<protein>
    <submittedName>
        <fullName evidence="2">Alpha/beta fold hydrolase</fullName>
    </submittedName>
</protein>
<dbReference type="GO" id="GO:0016787">
    <property type="term" value="F:hydrolase activity"/>
    <property type="evidence" value="ECO:0007669"/>
    <property type="project" value="UniProtKB-KW"/>
</dbReference>
<dbReference type="PANTHER" id="PTHR43433:SF10">
    <property type="entry name" value="AB HYDROLASE-1 DOMAIN-CONTAINING PROTEIN"/>
    <property type="match status" value="1"/>
</dbReference>
<evidence type="ECO:0000313" key="3">
    <source>
        <dbReference type="Proteomes" id="UP001597114"/>
    </source>
</evidence>
<evidence type="ECO:0000259" key="1">
    <source>
        <dbReference type="Pfam" id="PF00561"/>
    </source>
</evidence>
<dbReference type="EMBL" id="JBHUCO010000069">
    <property type="protein sequence ID" value="MFD1523681.1"/>
    <property type="molecule type" value="Genomic_DNA"/>
</dbReference>
<reference evidence="3" key="1">
    <citation type="journal article" date="2019" name="Int. J. Syst. Evol. Microbiol.">
        <title>The Global Catalogue of Microorganisms (GCM) 10K type strain sequencing project: providing services to taxonomists for standard genome sequencing and annotation.</title>
        <authorList>
            <consortium name="The Broad Institute Genomics Platform"/>
            <consortium name="The Broad Institute Genome Sequencing Center for Infectious Disease"/>
            <person name="Wu L."/>
            <person name="Ma J."/>
        </authorList>
    </citation>
    <scope>NUCLEOTIDE SEQUENCE [LARGE SCALE GENOMIC DNA]</scope>
    <source>
        <strain evidence="3">CCM 7043</strain>
    </source>
</reference>
<evidence type="ECO:0000313" key="2">
    <source>
        <dbReference type="EMBL" id="MFD1523681.1"/>
    </source>
</evidence>
<dbReference type="InterPro" id="IPR029058">
    <property type="entry name" value="AB_hydrolase_fold"/>
</dbReference>
<dbReference type="Proteomes" id="UP001597114">
    <property type="component" value="Unassembled WGS sequence"/>
</dbReference>
<feature type="domain" description="AB hydrolase-1" evidence="1">
    <location>
        <begin position="21"/>
        <end position="141"/>
    </location>
</feature>
<dbReference type="Pfam" id="PF00561">
    <property type="entry name" value="Abhydrolase_1"/>
    <property type="match status" value="1"/>
</dbReference>
<accession>A0ABW4F7S1</accession>
<keyword evidence="2" id="KW-0378">Hydrolase</keyword>
<organism evidence="2 3">
    <name type="scientific">Pseudonocardia yunnanensis</name>
    <dbReference type="NCBI Taxonomy" id="58107"/>
    <lineage>
        <taxon>Bacteria</taxon>
        <taxon>Bacillati</taxon>
        <taxon>Actinomycetota</taxon>
        <taxon>Actinomycetes</taxon>
        <taxon>Pseudonocardiales</taxon>
        <taxon>Pseudonocardiaceae</taxon>
        <taxon>Pseudonocardia</taxon>
    </lineage>
</organism>
<dbReference type="RefSeq" id="WP_344723290.1">
    <property type="nucleotide sequence ID" value="NZ_BAAAUS010000019.1"/>
</dbReference>
<proteinExistence type="predicted"/>
<dbReference type="SUPFAM" id="SSF53474">
    <property type="entry name" value="alpha/beta-Hydrolases"/>
    <property type="match status" value="1"/>
</dbReference>
<gene>
    <name evidence="2" type="ORF">ACFSJD_39790</name>
</gene>
<dbReference type="InterPro" id="IPR000073">
    <property type="entry name" value="AB_hydrolase_1"/>
</dbReference>
<comment type="caution">
    <text evidence="2">The sequence shown here is derived from an EMBL/GenBank/DDBJ whole genome shotgun (WGS) entry which is preliminary data.</text>
</comment>
<keyword evidence="3" id="KW-1185">Reference proteome</keyword>
<sequence>MPVLEHGDVRIRYDEHGTGFPVLLFAPGGQQSSVGFWERAPWNPIEHLSPHYRVIAMDQRNAGGSTAPVSASDGWHSYMEDHLALLDALGIEKCHLLGMCIGGPFIAQLAESVPDRIGAAVVLQTIGLDGNRDLFHGTFDAWAARLADQHPEADANDWKGFRSNLYDGPHILYSVADDVVPRLTTPMLAFLGNDEAHPANASRFLAAHAPNTQLVEQWKEPEHHAAARSAIEAFLADHTPAS</sequence>